<dbReference type="InterPro" id="IPR006073">
    <property type="entry name" value="GTP-bd"/>
</dbReference>
<dbReference type="PRINTS" id="PR00326">
    <property type="entry name" value="GTP1OBG"/>
</dbReference>
<feature type="transmembrane region" description="Helical" evidence="15">
    <location>
        <begin position="516"/>
        <end position="537"/>
    </location>
</feature>
<dbReference type="PANTHER" id="PTHR43185:SF1">
    <property type="entry name" value="FE(2+) TRANSPORTER FEOB"/>
    <property type="match status" value="1"/>
</dbReference>
<keyword evidence="7 15" id="KW-1133">Transmembrane helix</keyword>
<evidence type="ECO:0000313" key="18">
    <source>
        <dbReference type="Proteomes" id="UP000185221"/>
    </source>
</evidence>
<evidence type="ECO:0000256" key="12">
    <source>
        <dbReference type="NCBIfam" id="TIGR00437"/>
    </source>
</evidence>
<keyword evidence="10 13" id="KW-0342">GTP-binding</keyword>
<keyword evidence="8 15" id="KW-0408">Iron</keyword>
<protein>
    <recommendedName>
        <fullName evidence="12 15">Ferrous iron transport protein B</fullName>
    </recommendedName>
</protein>
<evidence type="ECO:0000259" key="16">
    <source>
        <dbReference type="PROSITE" id="PS51711"/>
    </source>
</evidence>
<feature type="binding site" evidence="13">
    <location>
        <begin position="129"/>
        <end position="132"/>
    </location>
    <ligand>
        <name>GTP</name>
        <dbReference type="ChEBI" id="CHEBI:37565"/>
        <label>1</label>
    </ligand>
</feature>
<evidence type="ECO:0000256" key="8">
    <source>
        <dbReference type="ARBA" id="ARBA00023004"/>
    </source>
</evidence>
<feature type="transmembrane region" description="Helical" evidence="15">
    <location>
        <begin position="688"/>
        <end position="707"/>
    </location>
</feature>
<accession>A0A1N6DIL2</accession>
<comment type="subcellular location">
    <subcellularLocation>
        <location evidence="15">Cell inner membrane</location>
        <topology evidence="15">Multi-pass membrane protein</topology>
    </subcellularLocation>
    <subcellularLocation>
        <location evidence="1">Cell membrane</location>
        <topology evidence="1">Multi-pass membrane protein</topology>
    </subcellularLocation>
</comment>
<dbReference type="InterPro" id="IPR027417">
    <property type="entry name" value="P-loop_NTPase"/>
</dbReference>
<dbReference type="CDD" id="cd01879">
    <property type="entry name" value="FeoB"/>
    <property type="match status" value="1"/>
</dbReference>
<dbReference type="Proteomes" id="UP000185221">
    <property type="component" value="Unassembled WGS sequence"/>
</dbReference>
<dbReference type="EMBL" id="FSRC01000001">
    <property type="protein sequence ID" value="SIN70576.1"/>
    <property type="molecule type" value="Genomic_DNA"/>
</dbReference>
<sequence>MSESTIRSTTRTPKIALIGNPNVGKSTIFNQLTGLNQKIGNYPGVTVDKKTGWMNYEGATYEILDLPGTYSLYPNSEDEIIAHRVLNHIDKEKRPDYVLMVIDSCQLSRGLFLATQLIDLGVQLAIILNMADLAAKKNLEIRSYEIYKSLGVPILSTDARGIKGLEQIKTLIHEKNFSVDSSYLDISEVIPQSLIQPIKEKFDLKNDYRAYQMLRFGPKDRSINPEDRLWIQSLIADQKFDLESAQLEETTLRYRKITNLVESCVVKKEAKKPASTLDKIFLHPVFGYAIFIGILLLIFQTIFTWASVPMDLIDGLFAEISGWVNSVLPPGPLTSLISEGIVPGIGGVVIFIPQIALLFGFLAILEDTGYMSRVVFLMDRWMRPFGLHGKSIVPLVSGVACAIPGVMAARNIGNWKEKIITILVTPLMSCSARLPVYIILIGLVVPNENFGFINLQALTLLGLYLLGILGVLVTAFSLKLILKSEEKSFLMVELPTYRTPRWKDVLLTMYNKSRTFVTEAGKVILAISVVLWVLASYGPPSKMEEIRTAGEERLAQAPEDQHELIESEISSQLLESSFIGIMGRGIEPVIKPLGYDWKIGIALITSFAAREVFVSTIATIYSIGSDVEDELTIREKLNQQINPSTGDKVFNKATAFSLMVFYVFAMQCMSTVAVVYRETKGWKWPLIQTVYMTVLAYVAALVTYNIFS</sequence>
<dbReference type="Pfam" id="PF02421">
    <property type="entry name" value="FeoB_N"/>
    <property type="match status" value="1"/>
</dbReference>
<dbReference type="Gene3D" id="3.40.50.300">
    <property type="entry name" value="P-loop containing nucleotide triphosphate hydrolases"/>
    <property type="match status" value="1"/>
</dbReference>
<dbReference type="PROSITE" id="PS51711">
    <property type="entry name" value="G_FEOB"/>
    <property type="match status" value="1"/>
</dbReference>
<name>A0A1N6DIL2_9BACT</name>
<feature type="binding site" evidence="14">
    <location>
        <position position="34"/>
    </location>
    <ligand>
        <name>Mg(2+)</name>
        <dbReference type="ChEBI" id="CHEBI:18420"/>
        <label>2</label>
    </ligand>
</feature>
<feature type="transmembrane region" description="Helical" evidence="15">
    <location>
        <begin position="385"/>
        <end position="407"/>
    </location>
</feature>
<evidence type="ECO:0000256" key="6">
    <source>
        <dbReference type="ARBA" id="ARBA00022741"/>
    </source>
</evidence>
<dbReference type="Pfam" id="PF07664">
    <property type="entry name" value="FeoB_C"/>
    <property type="match status" value="1"/>
</dbReference>
<evidence type="ECO:0000256" key="11">
    <source>
        <dbReference type="ARBA" id="ARBA00023136"/>
    </source>
</evidence>
<evidence type="ECO:0000313" key="17">
    <source>
        <dbReference type="EMBL" id="SIN70576.1"/>
    </source>
</evidence>
<feature type="transmembrane region" description="Helical" evidence="15">
    <location>
        <begin position="457"/>
        <end position="482"/>
    </location>
</feature>
<feature type="binding site" evidence="14">
    <location>
        <position position="33"/>
    </location>
    <ligand>
        <name>Mg(2+)</name>
        <dbReference type="ChEBI" id="CHEBI:18420"/>
        <label>2</label>
    </ligand>
</feature>
<evidence type="ECO:0000256" key="7">
    <source>
        <dbReference type="ARBA" id="ARBA00022989"/>
    </source>
</evidence>
<gene>
    <name evidence="17" type="ORF">SAMN05444394_0962</name>
</gene>
<dbReference type="STRING" id="226505.SAMN05444394_0962"/>
<keyword evidence="11 15" id="KW-0472">Membrane</keyword>
<feature type="transmembrane region" description="Helical" evidence="15">
    <location>
        <begin position="341"/>
        <end position="365"/>
    </location>
</feature>
<keyword evidence="9" id="KW-0406">Ion transport</keyword>
<evidence type="ECO:0000256" key="1">
    <source>
        <dbReference type="ARBA" id="ARBA00004651"/>
    </source>
</evidence>
<dbReference type="NCBIfam" id="TIGR00437">
    <property type="entry name" value="feoB"/>
    <property type="match status" value="1"/>
</dbReference>
<keyword evidence="6 13" id="KW-0547">Nucleotide-binding</keyword>
<feature type="domain" description="FeoB-type G" evidence="16">
    <location>
        <begin position="12"/>
        <end position="178"/>
    </location>
</feature>
<feature type="transmembrane region" description="Helical" evidence="15">
    <location>
        <begin position="419"/>
        <end position="445"/>
    </location>
</feature>
<feature type="binding site" evidence="13">
    <location>
        <begin position="44"/>
        <end position="48"/>
    </location>
    <ligand>
        <name>GTP</name>
        <dbReference type="ChEBI" id="CHEBI:37565"/>
        <label>1</label>
    </ligand>
</feature>
<proteinExistence type="inferred from homology"/>
<dbReference type="Pfam" id="PF07670">
    <property type="entry name" value="Gate"/>
    <property type="match status" value="2"/>
</dbReference>
<keyword evidence="2 15" id="KW-0813">Transport</keyword>
<evidence type="ECO:0000256" key="15">
    <source>
        <dbReference type="RuleBase" id="RU362098"/>
    </source>
</evidence>
<feature type="binding site" evidence="13">
    <location>
        <begin position="65"/>
        <end position="68"/>
    </location>
    <ligand>
        <name>GTP</name>
        <dbReference type="ChEBI" id="CHEBI:37565"/>
        <label>1</label>
    </ligand>
</feature>
<comment type="function">
    <text evidence="15">Probable transporter of a GTP-driven Fe(2+) uptake system.</text>
</comment>
<organism evidence="17 18">
    <name type="scientific">Algoriphagus halophilus</name>
    <dbReference type="NCBI Taxonomy" id="226505"/>
    <lineage>
        <taxon>Bacteria</taxon>
        <taxon>Pseudomonadati</taxon>
        <taxon>Bacteroidota</taxon>
        <taxon>Cytophagia</taxon>
        <taxon>Cytophagales</taxon>
        <taxon>Cyclobacteriaceae</taxon>
        <taxon>Algoriphagus</taxon>
    </lineage>
</organism>
<evidence type="ECO:0000256" key="10">
    <source>
        <dbReference type="ARBA" id="ARBA00023134"/>
    </source>
</evidence>
<dbReference type="InterPro" id="IPR050860">
    <property type="entry name" value="FeoB_GTPase"/>
</dbReference>
<evidence type="ECO:0000256" key="4">
    <source>
        <dbReference type="ARBA" id="ARBA00022496"/>
    </source>
</evidence>
<feature type="transmembrane region" description="Helical" evidence="15">
    <location>
        <begin position="655"/>
        <end position="676"/>
    </location>
</feature>
<keyword evidence="18" id="KW-1185">Reference proteome</keyword>
<dbReference type="GO" id="GO:0005886">
    <property type="term" value="C:plasma membrane"/>
    <property type="evidence" value="ECO:0007669"/>
    <property type="project" value="UniProtKB-SubCell"/>
</dbReference>
<evidence type="ECO:0000256" key="2">
    <source>
        <dbReference type="ARBA" id="ARBA00022448"/>
    </source>
</evidence>
<evidence type="ECO:0000256" key="13">
    <source>
        <dbReference type="PIRSR" id="PIRSR603373-1"/>
    </source>
</evidence>
<reference evidence="18" key="1">
    <citation type="submission" date="2016-11" db="EMBL/GenBank/DDBJ databases">
        <authorList>
            <person name="Varghese N."/>
            <person name="Submissions S."/>
        </authorList>
    </citation>
    <scope>NUCLEOTIDE SEQUENCE [LARGE SCALE GENOMIC DNA]</scope>
    <source>
        <strain evidence="18">DSM 15292</strain>
    </source>
</reference>
<dbReference type="InterPro" id="IPR011640">
    <property type="entry name" value="Fe2_transport_prot_B_C"/>
</dbReference>
<dbReference type="AlphaFoldDB" id="A0A1N6DIL2"/>
<dbReference type="InterPro" id="IPR030389">
    <property type="entry name" value="G_FEOB_dom"/>
</dbReference>
<dbReference type="SUPFAM" id="SSF52540">
    <property type="entry name" value="P-loop containing nucleoside triphosphate hydrolases"/>
    <property type="match status" value="1"/>
</dbReference>
<dbReference type="PANTHER" id="PTHR43185">
    <property type="entry name" value="FERROUS IRON TRANSPORT PROTEIN B"/>
    <property type="match status" value="1"/>
</dbReference>
<keyword evidence="14" id="KW-0479">Metal-binding</keyword>
<dbReference type="OrthoDB" id="9809127at2"/>
<evidence type="ECO:0000256" key="3">
    <source>
        <dbReference type="ARBA" id="ARBA00022475"/>
    </source>
</evidence>
<dbReference type="GO" id="GO:0015093">
    <property type="term" value="F:ferrous iron transmembrane transporter activity"/>
    <property type="evidence" value="ECO:0007669"/>
    <property type="project" value="UniProtKB-UniRule"/>
</dbReference>
<evidence type="ECO:0000256" key="14">
    <source>
        <dbReference type="PIRSR" id="PIRSR603373-2"/>
    </source>
</evidence>
<feature type="binding site" evidence="13">
    <location>
        <begin position="19"/>
        <end position="26"/>
    </location>
    <ligand>
        <name>GTP</name>
        <dbReference type="ChEBI" id="CHEBI:37565"/>
        <label>1</label>
    </ligand>
</feature>
<evidence type="ECO:0000256" key="9">
    <source>
        <dbReference type="ARBA" id="ARBA00023065"/>
    </source>
</evidence>
<keyword evidence="5 15" id="KW-0812">Transmembrane</keyword>
<keyword evidence="3" id="KW-1003">Cell membrane</keyword>
<comment type="similarity">
    <text evidence="15">Belongs to the TRAFAC class TrmE-Era-EngA-EngB-Septin-like GTPase superfamily. FeoB GTPase (TC 9.A.8) family.</text>
</comment>
<feature type="transmembrane region" description="Helical" evidence="15">
    <location>
        <begin position="285"/>
        <end position="306"/>
    </location>
</feature>
<keyword evidence="14" id="KW-0460">Magnesium</keyword>
<dbReference type="GO" id="GO:0046872">
    <property type="term" value="F:metal ion binding"/>
    <property type="evidence" value="ECO:0007669"/>
    <property type="project" value="UniProtKB-KW"/>
</dbReference>
<feature type="binding site" evidence="14">
    <location>
        <position position="30"/>
    </location>
    <ligand>
        <name>Mg(2+)</name>
        <dbReference type="ChEBI" id="CHEBI:18420"/>
        <label>2</label>
    </ligand>
</feature>
<dbReference type="RefSeq" id="WP_074223668.1">
    <property type="nucleotide sequence ID" value="NZ_FSRC01000001.1"/>
</dbReference>
<keyword evidence="4 15" id="KW-0410">Iron transport</keyword>
<dbReference type="InterPro" id="IPR003373">
    <property type="entry name" value="Fe2_transport_prot-B"/>
</dbReference>
<dbReference type="GO" id="GO:0005525">
    <property type="term" value="F:GTP binding"/>
    <property type="evidence" value="ECO:0007669"/>
    <property type="project" value="UniProtKB-KW"/>
</dbReference>
<evidence type="ECO:0000256" key="5">
    <source>
        <dbReference type="ARBA" id="ARBA00022692"/>
    </source>
</evidence>
<dbReference type="InterPro" id="IPR011642">
    <property type="entry name" value="Gate_dom"/>
</dbReference>